<dbReference type="PANTHER" id="PTHR42873">
    <property type="entry name" value="RIBOSOMAL RNA LARGE SUBUNIT METHYLTRANSFERASE"/>
    <property type="match status" value="1"/>
</dbReference>
<dbReference type="Proteomes" id="UP000474630">
    <property type="component" value="Chromosome"/>
</dbReference>
<evidence type="ECO:0000256" key="7">
    <source>
        <dbReference type="ARBA" id="ARBA00022884"/>
    </source>
</evidence>
<dbReference type="KEGG" id="drc:G0Q07_13895"/>
<keyword evidence="11" id="KW-1185">Reference proteome</keyword>
<evidence type="ECO:0000256" key="4">
    <source>
        <dbReference type="ARBA" id="ARBA00022603"/>
    </source>
</evidence>
<dbReference type="InterPro" id="IPR019614">
    <property type="entry name" value="SAM-dep_methyl-trfase"/>
</dbReference>
<name>A0A6C0RDX8_9BACT</name>
<dbReference type="InterPro" id="IPR041532">
    <property type="entry name" value="RlmI-like_PUA"/>
</dbReference>
<keyword evidence="6" id="KW-0949">S-adenosyl-L-methionine</keyword>
<dbReference type="GO" id="GO:0006364">
    <property type="term" value="P:rRNA processing"/>
    <property type="evidence" value="ECO:0007669"/>
    <property type="project" value="UniProtKB-KW"/>
</dbReference>
<dbReference type="GO" id="GO:0008168">
    <property type="term" value="F:methyltransferase activity"/>
    <property type="evidence" value="ECO:0007669"/>
    <property type="project" value="UniProtKB-KW"/>
</dbReference>
<evidence type="ECO:0000256" key="8">
    <source>
        <dbReference type="ARBA" id="ARBA00038091"/>
    </source>
</evidence>
<dbReference type="Gene3D" id="3.30.750.80">
    <property type="entry name" value="RNA methyltransferase domain (HRMD) like"/>
    <property type="match status" value="1"/>
</dbReference>
<dbReference type="InterPro" id="IPR029063">
    <property type="entry name" value="SAM-dependent_MTases_sf"/>
</dbReference>
<dbReference type="InterPro" id="IPR015947">
    <property type="entry name" value="PUA-like_sf"/>
</dbReference>
<evidence type="ECO:0000256" key="2">
    <source>
        <dbReference type="ARBA" id="ARBA00022490"/>
    </source>
</evidence>
<evidence type="ECO:0000256" key="5">
    <source>
        <dbReference type="ARBA" id="ARBA00022679"/>
    </source>
</evidence>
<dbReference type="RefSeq" id="WP_163347099.1">
    <property type="nucleotide sequence ID" value="NZ_CP048409.1"/>
</dbReference>
<keyword evidence="7" id="KW-0694">RNA-binding</keyword>
<dbReference type="CDD" id="cd21153">
    <property type="entry name" value="PUA_RlmI"/>
    <property type="match status" value="1"/>
</dbReference>
<dbReference type="Pfam" id="PF17785">
    <property type="entry name" value="PUA_3"/>
    <property type="match status" value="1"/>
</dbReference>
<dbReference type="Gene3D" id="2.30.130.10">
    <property type="entry name" value="PUA domain"/>
    <property type="match status" value="1"/>
</dbReference>
<dbReference type="InterPro" id="IPR002478">
    <property type="entry name" value="PUA"/>
</dbReference>
<proteinExistence type="inferred from homology"/>
<keyword evidence="4 10" id="KW-0489">Methyltransferase</keyword>
<dbReference type="GO" id="GO:0003723">
    <property type="term" value="F:RNA binding"/>
    <property type="evidence" value="ECO:0007669"/>
    <property type="project" value="UniProtKB-KW"/>
</dbReference>
<organism evidence="10 11">
    <name type="scientific">Draconibacterium halophilum</name>
    <dbReference type="NCBI Taxonomy" id="2706887"/>
    <lineage>
        <taxon>Bacteria</taxon>
        <taxon>Pseudomonadati</taxon>
        <taxon>Bacteroidota</taxon>
        <taxon>Bacteroidia</taxon>
        <taxon>Marinilabiliales</taxon>
        <taxon>Prolixibacteraceae</taxon>
        <taxon>Draconibacterium</taxon>
    </lineage>
</organism>
<dbReference type="SMART" id="SM00359">
    <property type="entry name" value="PUA"/>
    <property type="match status" value="1"/>
</dbReference>
<accession>A0A6C0RDX8</accession>
<dbReference type="GO" id="GO:0032259">
    <property type="term" value="P:methylation"/>
    <property type="evidence" value="ECO:0007669"/>
    <property type="project" value="UniProtKB-KW"/>
</dbReference>
<gene>
    <name evidence="10" type="ORF">G0Q07_13895</name>
</gene>
<dbReference type="SUPFAM" id="SSF88697">
    <property type="entry name" value="PUA domain-like"/>
    <property type="match status" value="1"/>
</dbReference>
<evidence type="ECO:0000313" key="11">
    <source>
        <dbReference type="Proteomes" id="UP000474630"/>
    </source>
</evidence>
<dbReference type="PROSITE" id="PS50890">
    <property type="entry name" value="PUA"/>
    <property type="match status" value="1"/>
</dbReference>
<dbReference type="InterPro" id="IPR036974">
    <property type="entry name" value="PUA_sf"/>
</dbReference>
<sequence length="398" mass="45278">MTKEFVKVVLKSGKDQSLLRFHPWVFSGAIKKMYGTPAEGDLVKVYSNKDQFLGIGHFQVGSIAIRIVSFEEIEPDYDFWKSKIESAWNLRKKLGFENNAETNVFRLIHAEGDGMPGLVVDFYNGTAVMQMHSIGMYLIREELVKAMQEVMGDQLKAVYNKSEKTLPFKADVKSEDGYLFGSPETSGNEVLEYGLRFKVDWEKGQKTGFFVDQRENRKLVQDYSKDRDVLNMFCYTGGFSFYAMQGGAKSVHSVDASAKAIDLTDENVELNFPGDERHKSTVVDGFEYLKDIQDKYDLIILDPPAFAKHRKTLPQALKGYKRINTRAFEQIRKGGILFTFSCSQVVSKEKFREAVFSAAAIAGRKVRILHQMSQPVDHPVNIYHPEGEYLKGLVLYVE</sequence>
<dbReference type="AlphaFoldDB" id="A0A6C0RDX8"/>
<dbReference type="CDD" id="cd11572">
    <property type="entry name" value="RlmI_M_like"/>
    <property type="match status" value="1"/>
</dbReference>
<dbReference type="Gene3D" id="3.40.50.150">
    <property type="entry name" value="Vaccinia Virus protein VP39"/>
    <property type="match status" value="1"/>
</dbReference>
<keyword evidence="2" id="KW-0963">Cytoplasm</keyword>
<reference evidence="10 11" key="1">
    <citation type="submission" date="2020-02" db="EMBL/GenBank/DDBJ databases">
        <title>Genome sequencing for Draconibacterium sp. strain M1.</title>
        <authorList>
            <person name="Park S.-J."/>
        </authorList>
    </citation>
    <scope>NUCLEOTIDE SEQUENCE [LARGE SCALE GENOMIC DNA]</scope>
    <source>
        <strain evidence="10 11">M1</strain>
    </source>
</reference>
<comment type="subcellular location">
    <subcellularLocation>
        <location evidence="1">Cytoplasm</location>
    </subcellularLocation>
</comment>
<dbReference type="GO" id="GO:0005737">
    <property type="term" value="C:cytoplasm"/>
    <property type="evidence" value="ECO:0007669"/>
    <property type="project" value="UniProtKB-SubCell"/>
</dbReference>
<dbReference type="Pfam" id="PF10672">
    <property type="entry name" value="Methyltrans_SAM"/>
    <property type="match status" value="1"/>
</dbReference>
<evidence type="ECO:0000313" key="10">
    <source>
        <dbReference type="EMBL" id="QIA08744.1"/>
    </source>
</evidence>
<evidence type="ECO:0000256" key="6">
    <source>
        <dbReference type="ARBA" id="ARBA00022691"/>
    </source>
</evidence>
<keyword evidence="5 10" id="KW-0808">Transferase</keyword>
<dbReference type="PANTHER" id="PTHR42873:SF1">
    <property type="entry name" value="S-ADENOSYLMETHIONINE-DEPENDENT METHYLTRANSFERASE DOMAIN-CONTAINING PROTEIN"/>
    <property type="match status" value="1"/>
</dbReference>
<dbReference type="EMBL" id="CP048409">
    <property type="protein sequence ID" value="QIA08744.1"/>
    <property type="molecule type" value="Genomic_DNA"/>
</dbReference>
<evidence type="ECO:0000259" key="9">
    <source>
        <dbReference type="SMART" id="SM00359"/>
    </source>
</evidence>
<evidence type="ECO:0000256" key="3">
    <source>
        <dbReference type="ARBA" id="ARBA00022552"/>
    </source>
</evidence>
<dbReference type="SUPFAM" id="SSF53335">
    <property type="entry name" value="S-adenosyl-L-methionine-dependent methyltransferases"/>
    <property type="match status" value="1"/>
</dbReference>
<dbReference type="CDD" id="cd02440">
    <property type="entry name" value="AdoMet_MTases"/>
    <property type="match status" value="1"/>
</dbReference>
<evidence type="ECO:0000256" key="1">
    <source>
        <dbReference type="ARBA" id="ARBA00004496"/>
    </source>
</evidence>
<feature type="domain" description="PUA" evidence="9">
    <location>
        <begin position="6"/>
        <end position="89"/>
    </location>
</feature>
<protein>
    <submittedName>
        <fullName evidence="10">Class I SAM-dependent rRNA methyltransferase</fullName>
    </submittedName>
</protein>
<comment type="similarity">
    <text evidence="8">Belongs to the methyltransferase superfamily. RlmI family.</text>
</comment>
<keyword evidence="3" id="KW-0698">rRNA processing</keyword>